<evidence type="ECO:0000256" key="3">
    <source>
        <dbReference type="ARBA" id="ARBA00022741"/>
    </source>
</evidence>
<keyword evidence="3" id="KW-0547">Nucleotide-binding</keyword>
<dbReference type="GO" id="GO:0005829">
    <property type="term" value="C:cytosol"/>
    <property type="evidence" value="ECO:0007669"/>
    <property type="project" value="TreeGrafter"/>
</dbReference>
<dbReference type="PANTHER" id="PTHR10534">
    <property type="entry name" value="PYRIDOXAL KINASE"/>
    <property type="match status" value="1"/>
</dbReference>
<protein>
    <recommendedName>
        <fullName evidence="1">pyridoxal kinase</fullName>
        <ecNumber evidence="1">2.7.1.35</ecNumber>
    </recommendedName>
</protein>
<dbReference type="EC" id="2.7.1.35" evidence="1"/>
<keyword evidence="4 8" id="KW-0418">Kinase</keyword>
<dbReference type="GO" id="GO:0008478">
    <property type="term" value="F:pyridoxal kinase activity"/>
    <property type="evidence" value="ECO:0007669"/>
    <property type="project" value="UniProtKB-EC"/>
</dbReference>
<evidence type="ECO:0000313" key="8">
    <source>
        <dbReference type="EMBL" id="SBV94821.1"/>
    </source>
</evidence>
<gene>
    <name evidence="8" type="ORF">KL86CLO1_10565</name>
</gene>
<evidence type="ECO:0000256" key="6">
    <source>
        <dbReference type="SAM" id="SignalP"/>
    </source>
</evidence>
<dbReference type="PANTHER" id="PTHR10534:SF2">
    <property type="entry name" value="PYRIDOXAL KINASE"/>
    <property type="match status" value="1"/>
</dbReference>
<evidence type="ECO:0000256" key="1">
    <source>
        <dbReference type="ARBA" id="ARBA00012104"/>
    </source>
</evidence>
<feature type="signal peptide" evidence="6">
    <location>
        <begin position="1"/>
        <end position="29"/>
    </location>
</feature>
<keyword evidence="6" id="KW-0732">Signal</keyword>
<dbReference type="AlphaFoldDB" id="A0A212J5T1"/>
<evidence type="ECO:0000256" key="2">
    <source>
        <dbReference type="ARBA" id="ARBA00022679"/>
    </source>
</evidence>
<keyword evidence="2" id="KW-0808">Transferase</keyword>
<evidence type="ECO:0000256" key="4">
    <source>
        <dbReference type="ARBA" id="ARBA00022777"/>
    </source>
</evidence>
<dbReference type="InterPro" id="IPR013749">
    <property type="entry name" value="PM/HMP-P_kinase-1"/>
</dbReference>
<dbReference type="GO" id="GO:0005524">
    <property type="term" value="F:ATP binding"/>
    <property type="evidence" value="ECO:0007669"/>
    <property type="project" value="UniProtKB-KW"/>
</dbReference>
<feature type="domain" description="Pyridoxamine kinase/Phosphomethylpyrimidine kinase" evidence="7">
    <location>
        <begin position="76"/>
        <end position="262"/>
    </location>
</feature>
<dbReference type="SUPFAM" id="SSF53613">
    <property type="entry name" value="Ribokinase-like"/>
    <property type="match status" value="1"/>
</dbReference>
<dbReference type="Pfam" id="PF08543">
    <property type="entry name" value="Phos_pyr_kin"/>
    <property type="match status" value="1"/>
</dbReference>
<feature type="chain" id="PRO_5013347128" description="pyridoxal kinase" evidence="6">
    <location>
        <begin position="30"/>
        <end position="279"/>
    </location>
</feature>
<accession>A0A212J5T1</accession>
<sequence>MKRAPKVAVVHDMCGFGRCSMTVALPVLAAMGGQCCPVPTAYLSAHTGFPATDRAVFHDLTEQIPGVTSHWEELGVELDAIYSGFLGSAQQVDHLLSFVARFRREGTFVLVDPVMGDHGKPYRTCTPDLRARLAELAAQADAITPNLTEAALLLGEAYRESPDAATLRAWLERLSLGGRRSVVITGISTTPEELGAACIERASGRTFFAMARREKGSYPGTGDLFASVLLGAILRGEDLQSAAAAAVDFVSKSVHRTLALGTPVLEGVQFEGQLGELMK</sequence>
<organism evidence="8">
    <name type="scientific">uncultured Eubacteriales bacterium</name>
    <dbReference type="NCBI Taxonomy" id="172733"/>
    <lineage>
        <taxon>Bacteria</taxon>
        <taxon>Bacillati</taxon>
        <taxon>Bacillota</taxon>
        <taxon>Clostridia</taxon>
        <taxon>Eubacteriales</taxon>
        <taxon>environmental samples</taxon>
    </lineage>
</organism>
<reference evidence="8" key="1">
    <citation type="submission" date="2016-04" db="EMBL/GenBank/DDBJ databases">
        <authorList>
            <person name="Evans L.H."/>
            <person name="Alamgir A."/>
            <person name="Owens N."/>
            <person name="Weber N.D."/>
            <person name="Virtaneva K."/>
            <person name="Barbian K."/>
            <person name="Babar A."/>
            <person name="Rosenke K."/>
        </authorList>
    </citation>
    <scope>NUCLEOTIDE SEQUENCE</scope>
    <source>
        <strain evidence="8">86</strain>
    </source>
</reference>
<dbReference type="CDD" id="cd01173">
    <property type="entry name" value="pyridoxal_pyridoxamine_kinase"/>
    <property type="match status" value="1"/>
</dbReference>
<keyword evidence="5" id="KW-0067">ATP-binding</keyword>
<dbReference type="InterPro" id="IPR004625">
    <property type="entry name" value="PyrdxlKinase"/>
</dbReference>
<dbReference type="EMBL" id="FLUN01000001">
    <property type="protein sequence ID" value="SBV94821.1"/>
    <property type="molecule type" value="Genomic_DNA"/>
</dbReference>
<dbReference type="Gene3D" id="3.40.1190.20">
    <property type="match status" value="1"/>
</dbReference>
<dbReference type="GO" id="GO:0009443">
    <property type="term" value="P:pyridoxal 5'-phosphate salvage"/>
    <property type="evidence" value="ECO:0007669"/>
    <property type="project" value="InterPro"/>
</dbReference>
<evidence type="ECO:0000259" key="7">
    <source>
        <dbReference type="Pfam" id="PF08543"/>
    </source>
</evidence>
<name>A0A212J5T1_9FIRM</name>
<dbReference type="InterPro" id="IPR029056">
    <property type="entry name" value="Ribokinase-like"/>
</dbReference>
<dbReference type="NCBIfam" id="NF005491">
    <property type="entry name" value="PRK07105.1"/>
    <property type="match status" value="1"/>
</dbReference>
<proteinExistence type="predicted"/>
<evidence type="ECO:0000256" key="5">
    <source>
        <dbReference type="ARBA" id="ARBA00022840"/>
    </source>
</evidence>